<dbReference type="GO" id="GO:0005789">
    <property type="term" value="C:endoplasmic reticulum membrane"/>
    <property type="evidence" value="ECO:0007669"/>
    <property type="project" value="UniProtKB-SubCell"/>
</dbReference>
<reference evidence="8" key="1">
    <citation type="submission" date="2015-12" db="EMBL/GenBank/DDBJ databases">
        <title>Update maize B73 reference genome by single molecule sequencing technologies.</title>
        <authorList>
            <consortium name="Maize Genome Sequencing Project"/>
            <person name="Ware D."/>
        </authorList>
    </citation>
    <scope>NUCLEOTIDE SEQUENCE</scope>
    <source>
        <tissue evidence="8">Seedling</tissue>
    </source>
</reference>
<evidence type="ECO:0000256" key="5">
    <source>
        <dbReference type="ARBA" id="ARBA00022824"/>
    </source>
</evidence>
<dbReference type="InParanoid" id="A0A1D6PKN9"/>
<keyword evidence="3" id="KW-0337">GPI-anchor biosynthesis</keyword>
<accession>A0A1D6PKN9</accession>
<sequence>MRAEVTQISALTAVAAHVLCSAGLAAAHALAGRGALVSDPALALRLLVVCEAPIVIAVFSYLRRDAKSCSIFDSAMWSWGSIYFQFFRAVARGLIGLPVGAFLNAFGAIILGAPVGVKYWIATIYWSLVMSLFTFVPAACVFGASRIDWQDVLSHSIYFTPTDVENYMISAPCHGAVLGAWLGAWPMPLDWERPWQEWPICVTYGAVAGYLFGMAVSLVLTALYKRRVRAKAD</sequence>
<dbReference type="Pfam" id="PF06699">
    <property type="entry name" value="PIG-F"/>
    <property type="match status" value="1"/>
</dbReference>
<organism evidence="8">
    <name type="scientific">Zea mays</name>
    <name type="common">Maize</name>
    <dbReference type="NCBI Taxonomy" id="4577"/>
    <lineage>
        <taxon>Eukaryota</taxon>
        <taxon>Viridiplantae</taxon>
        <taxon>Streptophyta</taxon>
        <taxon>Embryophyta</taxon>
        <taxon>Tracheophyta</taxon>
        <taxon>Spermatophyta</taxon>
        <taxon>Magnoliopsida</taxon>
        <taxon>Liliopsida</taxon>
        <taxon>Poales</taxon>
        <taxon>Poaceae</taxon>
        <taxon>PACMAD clade</taxon>
        <taxon>Panicoideae</taxon>
        <taxon>Andropogonodae</taxon>
        <taxon>Andropogoneae</taxon>
        <taxon>Tripsacinae</taxon>
        <taxon>Zea</taxon>
    </lineage>
</organism>
<evidence type="ECO:0000256" key="3">
    <source>
        <dbReference type="ARBA" id="ARBA00022502"/>
    </source>
</evidence>
<protein>
    <submittedName>
        <fullName evidence="8">Phosphatidylinositol-glycan biosynthesis class F protein</fullName>
    </submittedName>
</protein>
<dbReference type="eggNOG" id="KOG1441">
    <property type="taxonomic scope" value="Eukaryota"/>
</dbReference>
<evidence type="ECO:0000256" key="6">
    <source>
        <dbReference type="ARBA" id="ARBA00022989"/>
    </source>
</evidence>
<keyword evidence="7" id="KW-0472">Membrane</keyword>
<dbReference type="InterPro" id="IPR009580">
    <property type="entry name" value="GPI_biosynthesis_protein_Pig-F"/>
</dbReference>
<evidence type="ECO:0000313" key="8">
    <source>
        <dbReference type="EMBL" id="AQL09810.1"/>
    </source>
</evidence>
<dbReference type="FunCoup" id="A0A1D6PKN9">
    <property type="interactions" value="222"/>
</dbReference>
<dbReference type="STRING" id="4577.A0A1D6PKN9"/>
<keyword evidence="4" id="KW-0812">Transmembrane</keyword>
<dbReference type="EMBL" id="CM000785">
    <property type="protein sequence ID" value="AQL09810.1"/>
    <property type="molecule type" value="Genomic_DNA"/>
</dbReference>
<keyword evidence="5" id="KW-0256">Endoplasmic reticulum</keyword>
<proteinExistence type="predicted"/>
<comment type="pathway">
    <text evidence="2">Glycolipid biosynthesis; glycosylphosphatidylinositol-anchor biosynthesis.</text>
</comment>
<dbReference type="GO" id="GO:0006506">
    <property type="term" value="P:GPI anchor biosynthetic process"/>
    <property type="evidence" value="ECO:0007669"/>
    <property type="project" value="UniProtKB-UniPathway"/>
</dbReference>
<dbReference type="AlphaFoldDB" id="A0A1D6PKN9"/>
<keyword evidence="6" id="KW-1133">Transmembrane helix</keyword>
<name>A0A1D6PKN9_MAIZE</name>
<evidence type="ECO:0000256" key="4">
    <source>
        <dbReference type="ARBA" id="ARBA00022692"/>
    </source>
</evidence>
<evidence type="ECO:0000256" key="1">
    <source>
        <dbReference type="ARBA" id="ARBA00004477"/>
    </source>
</evidence>
<evidence type="ECO:0000256" key="2">
    <source>
        <dbReference type="ARBA" id="ARBA00004687"/>
    </source>
</evidence>
<gene>
    <name evidence="8" type="ORF">ZEAMMB73_Zm00001d048450</name>
</gene>
<comment type="subcellular location">
    <subcellularLocation>
        <location evidence="1">Endoplasmic reticulum membrane</location>
        <topology evidence="1">Multi-pass membrane protein</topology>
    </subcellularLocation>
</comment>
<dbReference type="UniPathway" id="UPA00196"/>
<evidence type="ECO:0000256" key="7">
    <source>
        <dbReference type="ARBA" id="ARBA00023136"/>
    </source>
</evidence>
<dbReference type="ExpressionAtlas" id="A0A1D6PKN9">
    <property type="expression patterns" value="baseline and differential"/>
</dbReference>